<gene>
    <name evidence="2" type="ORF">V0U35_02675</name>
</gene>
<feature type="chain" id="PRO_5045452092" evidence="1">
    <location>
        <begin position="19"/>
        <end position="585"/>
    </location>
</feature>
<keyword evidence="1" id="KW-0732">Signal</keyword>
<keyword evidence="3" id="KW-1185">Reference proteome</keyword>
<accession>A0ABU7LVI2</accession>
<dbReference type="EMBL" id="JAZDRO010000001">
    <property type="protein sequence ID" value="MEE2565573.1"/>
    <property type="molecule type" value="Genomic_DNA"/>
</dbReference>
<evidence type="ECO:0000313" key="3">
    <source>
        <dbReference type="Proteomes" id="UP001310692"/>
    </source>
</evidence>
<dbReference type="PANTHER" id="PTHR33361:SF2">
    <property type="entry name" value="DUF885 DOMAIN-CONTAINING PROTEIN"/>
    <property type="match status" value="1"/>
</dbReference>
<feature type="signal peptide" evidence="1">
    <location>
        <begin position="1"/>
        <end position="18"/>
    </location>
</feature>
<evidence type="ECO:0000256" key="1">
    <source>
        <dbReference type="SAM" id="SignalP"/>
    </source>
</evidence>
<sequence length="585" mass="65172">MIRAALTLSLLAASPALADEADDFADLVADFEAHELAGNPIQAGREGDLAAAAQWPDPSAETALANEAAEAEFLERLEAIDASALPENDQVSYAVLDYVLRYRVELAPFDMERIPFTNDSGFFTTPTYVAASVRPRNVAEAEAWISRLNGVWEFFEAHAAWMEQGVEDGFVQPAYIIPGVIAQIRSIAESTPEESGFLAPIEALPPGLPQAERDRLRAEALTAIEDEVLPAYAELLEFFETVYQPAARESIGISEVPQGRELYQVLTRFHTTMDTSPEEVHQRGLAEVARIRAEMDEVIAETGFEGDFAQFINFLRTDPQFYAQSEDELLMHAAWIAKRADDAMPRFFGRLPRLPYGVRPVPAAMAPSYTTGRYWPGNSETGVAGGYMVNTYDLSQRPLYNLPALTVHEAVPGHHHQISLAQEMEDVPEFRRDTYITAFGEGWGLYTENLAVDMGIYTTPYEHFGRLTYEMWRACRLVIDTGMHYFGWTREEAEACLLENSALAPHNVRTEVARYISWPGQALAYKSGELLMRDLRARAEDQLGADFDIRAFHDALLSDGGVPLGYLEDKMDAWIAEQVAIHAGE</sequence>
<evidence type="ECO:0000313" key="2">
    <source>
        <dbReference type="EMBL" id="MEE2565573.1"/>
    </source>
</evidence>
<dbReference type="Pfam" id="PF05960">
    <property type="entry name" value="DUF885"/>
    <property type="match status" value="1"/>
</dbReference>
<protein>
    <submittedName>
        <fullName evidence="2">DUF885 family protein</fullName>
    </submittedName>
</protein>
<dbReference type="RefSeq" id="WP_330195108.1">
    <property type="nucleotide sequence ID" value="NZ_JAZDRO010000001.1"/>
</dbReference>
<proteinExistence type="predicted"/>
<dbReference type="Proteomes" id="UP001310692">
    <property type="component" value="Unassembled WGS sequence"/>
</dbReference>
<reference evidence="2 3" key="1">
    <citation type="submission" date="2024-01" db="EMBL/GenBank/DDBJ databases">
        <title>Hyphobacterium bacterium isolated from marine sediment.</title>
        <authorList>
            <person name="Zhao S."/>
        </authorList>
    </citation>
    <scope>NUCLEOTIDE SEQUENCE [LARGE SCALE GENOMIC DNA]</scope>
    <source>
        <strain evidence="2 3">Y60-23</strain>
    </source>
</reference>
<comment type="caution">
    <text evidence="2">The sequence shown here is derived from an EMBL/GenBank/DDBJ whole genome shotgun (WGS) entry which is preliminary data.</text>
</comment>
<organism evidence="2 3">
    <name type="scientific">Hyphobacterium marinum</name>
    <dbReference type="NCBI Taxonomy" id="3116574"/>
    <lineage>
        <taxon>Bacteria</taxon>
        <taxon>Pseudomonadati</taxon>
        <taxon>Pseudomonadota</taxon>
        <taxon>Alphaproteobacteria</taxon>
        <taxon>Maricaulales</taxon>
        <taxon>Maricaulaceae</taxon>
        <taxon>Hyphobacterium</taxon>
    </lineage>
</organism>
<dbReference type="PANTHER" id="PTHR33361">
    <property type="entry name" value="GLR0591 PROTEIN"/>
    <property type="match status" value="1"/>
</dbReference>
<name>A0ABU7LVI2_9PROT</name>
<dbReference type="InterPro" id="IPR010281">
    <property type="entry name" value="DUF885"/>
</dbReference>